<dbReference type="PaxDb" id="3880-AET03543"/>
<reference evidence="2 4" key="2">
    <citation type="journal article" date="2014" name="BMC Genomics">
        <title>An improved genome release (version Mt4.0) for the model legume Medicago truncatula.</title>
        <authorList>
            <person name="Tang H."/>
            <person name="Krishnakumar V."/>
            <person name="Bidwell S."/>
            <person name="Rosen B."/>
            <person name="Chan A."/>
            <person name="Zhou S."/>
            <person name="Gentzbittel L."/>
            <person name="Childs K.L."/>
            <person name="Yandell M."/>
            <person name="Gundlach H."/>
            <person name="Mayer K.F."/>
            <person name="Schwartz D.C."/>
            <person name="Town C.D."/>
        </authorList>
    </citation>
    <scope>GENOME REANNOTATION</scope>
    <source>
        <strain evidence="3 4">cv. Jemalong A17</strain>
    </source>
</reference>
<proteinExistence type="predicted"/>
<keyword evidence="1" id="KW-1133">Transmembrane helix</keyword>
<gene>
    <name evidence="2" type="ordered locus">MTR_8g072740</name>
</gene>
<reference evidence="2 4" key="1">
    <citation type="journal article" date="2011" name="Nature">
        <title>The Medicago genome provides insight into the evolution of rhizobial symbioses.</title>
        <authorList>
            <person name="Young N.D."/>
            <person name="Debelle F."/>
            <person name="Oldroyd G.E."/>
            <person name="Geurts R."/>
            <person name="Cannon S.B."/>
            <person name="Udvardi M.K."/>
            <person name="Benedito V.A."/>
            <person name="Mayer K.F."/>
            <person name="Gouzy J."/>
            <person name="Schoof H."/>
            <person name="Van de Peer Y."/>
            <person name="Proost S."/>
            <person name="Cook D.R."/>
            <person name="Meyers B.C."/>
            <person name="Spannagl M."/>
            <person name="Cheung F."/>
            <person name="De Mita S."/>
            <person name="Krishnakumar V."/>
            <person name="Gundlach H."/>
            <person name="Zhou S."/>
            <person name="Mudge J."/>
            <person name="Bharti A.K."/>
            <person name="Murray J.D."/>
            <person name="Naoumkina M.A."/>
            <person name="Rosen B."/>
            <person name="Silverstein K.A."/>
            <person name="Tang H."/>
            <person name="Rombauts S."/>
            <person name="Zhao P.X."/>
            <person name="Zhou P."/>
            <person name="Barbe V."/>
            <person name="Bardou P."/>
            <person name="Bechner M."/>
            <person name="Bellec A."/>
            <person name="Berger A."/>
            <person name="Berges H."/>
            <person name="Bidwell S."/>
            <person name="Bisseling T."/>
            <person name="Choisne N."/>
            <person name="Couloux A."/>
            <person name="Denny R."/>
            <person name="Deshpande S."/>
            <person name="Dai X."/>
            <person name="Doyle J.J."/>
            <person name="Dudez A.M."/>
            <person name="Farmer A.D."/>
            <person name="Fouteau S."/>
            <person name="Franken C."/>
            <person name="Gibelin C."/>
            <person name="Gish J."/>
            <person name="Goldstein S."/>
            <person name="Gonzalez A.J."/>
            <person name="Green P.J."/>
            <person name="Hallab A."/>
            <person name="Hartog M."/>
            <person name="Hua A."/>
            <person name="Humphray S.J."/>
            <person name="Jeong D.H."/>
            <person name="Jing Y."/>
            <person name="Jocker A."/>
            <person name="Kenton S.M."/>
            <person name="Kim D.J."/>
            <person name="Klee K."/>
            <person name="Lai H."/>
            <person name="Lang C."/>
            <person name="Lin S."/>
            <person name="Macmil S.L."/>
            <person name="Magdelenat G."/>
            <person name="Matthews L."/>
            <person name="McCorrison J."/>
            <person name="Monaghan E.L."/>
            <person name="Mun J.H."/>
            <person name="Najar F.Z."/>
            <person name="Nicholson C."/>
            <person name="Noirot C."/>
            <person name="O'Bleness M."/>
            <person name="Paule C.R."/>
            <person name="Poulain J."/>
            <person name="Prion F."/>
            <person name="Qin B."/>
            <person name="Qu C."/>
            <person name="Retzel E.F."/>
            <person name="Riddle C."/>
            <person name="Sallet E."/>
            <person name="Samain S."/>
            <person name="Samson N."/>
            <person name="Sanders I."/>
            <person name="Saurat O."/>
            <person name="Scarpelli C."/>
            <person name="Schiex T."/>
            <person name="Segurens B."/>
            <person name="Severin A.J."/>
            <person name="Sherrier D.J."/>
            <person name="Shi R."/>
            <person name="Sims S."/>
            <person name="Singer S.R."/>
            <person name="Sinharoy S."/>
            <person name="Sterck L."/>
            <person name="Viollet A."/>
            <person name="Wang B.B."/>
            <person name="Wang K."/>
            <person name="Wang M."/>
            <person name="Wang X."/>
            <person name="Warfsmann J."/>
            <person name="Weissenbach J."/>
            <person name="White D.D."/>
            <person name="White J.D."/>
            <person name="Wiley G.B."/>
            <person name="Wincker P."/>
            <person name="Xing Y."/>
            <person name="Yang L."/>
            <person name="Yao Z."/>
            <person name="Ying F."/>
            <person name="Zhai J."/>
            <person name="Zhou L."/>
            <person name="Zuber A."/>
            <person name="Denarie J."/>
            <person name="Dixon R.A."/>
            <person name="May G.D."/>
            <person name="Schwartz D.C."/>
            <person name="Rogers J."/>
            <person name="Quetier F."/>
            <person name="Town C.D."/>
            <person name="Roe B.A."/>
        </authorList>
    </citation>
    <scope>NUCLEOTIDE SEQUENCE [LARGE SCALE GENOMIC DNA]</scope>
    <source>
        <strain evidence="2">A17</strain>
        <strain evidence="3 4">cv. Jemalong A17</strain>
    </source>
</reference>
<dbReference type="AlphaFoldDB" id="G7L8K9"/>
<organism evidence="2 4">
    <name type="scientific">Medicago truncatula</name>
    <name type="common">Barrel medic</name>
    <name type="synonym">Medicago tribuloides</name>
    <dbReference type="NCBI Taxonomy" id="3880"/>
    <lineage>
        <taxon>Eukaryota</taxon>
        <taxon>Viridiplantae</taxon>
        <taxon>Streptophyta</taxon>
        <taxon>Embryophyta</taxon>
        <taxon>Tracheophyta</taxon>
        <taxon>Spermatophyta</taxon>
        <taxon>Magnoliopsida</taxon>
        <taxon>eudicotyledons</taxon>
        <taxon>Gunneridae</taxon>
        <taxon>Pentapetalae</taxon>
        <taxon>rosids</taxon>
        <taxon>fabids</taxon>
        <taxon>Fabales</taxon>
        <taxon>Fabaceae</taxon>
        <taxon>Papilionoideae</taxon>
        <taxon>50 kb inversion clade</taxon>
        <taxon>NPAAA clade</taxon>
        <taxon>Hologalegina</taxon>
        <taxon>IRL clade</taxon>
        <taxon>Trifolieae</taxon>
        <taxon>Medicago</taxon>
    </lineage>
</organism>
<dbReference type="Proteomes" id="UP000002051">
    <property type="component" value="Chromosome 8"/>
</dbReference>
<dbReference type="HOGENOM" id="CLU_2708605_0_0_1"/>
<accession>G7L8K9</accession>
<dbReference type="EMBL" id="CM001224">
    <property type="protein sequence ID" value="AET03543.1"/>
    <property type="molecule type" value="Genomic_DNA"/>
</dbReference>
<keyword evidence="1" id="KW-0472">Membrane</keyword>
<evidence type="ECO:0000313" key="4">
    <source>
        <dbReference type="Proteomes" id="UP000002051"/>
    </source>
</evidence>
<keyword evidence="1 2" id="KW-0812">Transmembrane</keyword>
<evidence type="ECO:0000313" key="3">
    <source>
        <dbReference type="EnsemblPlants" id="AET03543"/>
    </source>
</evidence>
<reference evidence="3" key="3">
    <citation type="submission" date="2015-04" db="UniProtKB">
        <authorList>
            <consortium name="EnsemblPlants"/>
        </authorList>
    </citation>
    <scope>IDENTIFICATION</scope>
    <source>
        <strain evidence="3">cv. Jemalong A17</strain>
    </source>
</reference>
<feature type="transmembrane region" description="Helical" evidence="1">
    <location>
        <begin position="6"/>
        <end position="27"/>
    </location>
</feature>
<keyword evidence="4" id="KW-1185">Reference proteome</keyword>
<sequence length="73" mass="8217">MALGVQIIVIISVFGSLVVLYSILYVYKCVWDKVFLRVANASKWVKKATSSLLQILRKRPTHQNSSPSDPPKN</sequence>
<dbReference type="EnsemblPlants" id="AET03543">
    <property type="protein sequence ID" value="AET03543"/>
    <property type="gene ID" value="MTR_8g072740"/>
</dbReference>
<name>G7L8K9_MEDTR</name>
<protein>
    <submittedName>
        <fullName evidence="2">Transmembrane protein, putative</fullName>
    </submittedName>
</protein>
<evidence type="ECO:0000256" key="1">
    <source>
        <dbReference type="SAM" id="Phobius"/>
    </source>
</evidence>
<evidence type="ECO:0000313" key="2">
    <source>
        <dbReference type="EMBL" id="AET03543.1"/>
    </source>
</evidence>